<dbReference type="EMBL" id="GFDL01004327">
    <property type="protein sequence ID" value="JAV30718.1"/>
    <property type="molecule type" value="Transcribed_RNA"/>
</dbReference>
<feature type="region of interest" description="Disordered" evidence="1">
    <location>
        <begin position="92"/>
        <end position="124"/>
    </location>
</feature>
<accession>A0A1Q3FT46</accession>
<organism evidence="2">
    <name type="scientific">Culex tarsalis</name>
    <name type="common">Encephalitis mosquito</name>
    <dbReference type="NCBI Taxonomy" id="7177"/>
    <lineage>
        <taxon>Eukaryota</taxon>
        <taxon>Metazoa</taxon>
        <taxon>Ecdysozoa</taxon>
        <taxon>Arthropoda</taxon>
        <taxon>Hexapoda</taxon>
        <taxon>Insecta</taxon>
        <taxon>Pterygota</taxon>
        <taxon>Neoptera</taxon>
        <taxon>Endopterygota</taxon>
        <taxon>Diptera</taxon>
        <taxon>Nematocera</taxon>
        <taxon>Culicoidea</taxon>
        <taxon>Culicidae</taxon>
        <taxon>Culicinae</taxon>
        <taxon>Culicini</taxon>
        <taxon>Culex</taxon>
        <taxon>Culex</taxon>
    </lineage>
</organism>
<protein>
    <submittedName>
        <fullName evidence="2">Uncharacterized protein</fullName>
    </submittedName>
</protein>
<dbReference type="AlphaFoldDB" id="A0A1Q3FT46"/>
<sequence length="371" mass="44102">MPHKYKIKPSRYESNDPEVRAEMRKFIQQFEERLKKKLQHSPIDSDLTHVVPRQLYGRTGKIVPLKPYDDREFEQIVRCRMEEAFRCYNLDDQDADSLSPETGDRGEGEEDEEDDAEDRLSKFEMRIDPKTKPRELKLKEVNWMESFLRKTRKERIKWQTKLYKSDKKLLEKPLFEQVEELIDLGAQDFAEWLNTLGAEKSNITKDIIKQLFSIGVEGDSAKALYVEPKEIRAIPAEVARDWNLHYMALQRKIAQVMRSDRAQAKVHERHVAFGRTLPMEMRRFRRFDDIDEIVPNFPAETKTFEKVFKGICHLRSVKVLVDHLKQHPEIHRPKYLVDLGMFREKETKPDDYVPLYDKYFKWTASEGITPR</sequence>
<feature type="compositionally biased region" description="Acidic residues" evidence="1">
    <location>
        <begin position="107"/>
        <end position="117"/>
    </location>
</feature>
<evidence type="ECO:0000256" key="1">
    <source>
        <dbReference type="SAM" id="MobiDB-lite"/>
    </source>
</evidence>
<name>A0A1Q3FT46_CULTA</name>
<proteinExistence type="predicted"/>
<evidence type="ECO:0000313" key="2">
    <source>
        <dbReference type="EMBL" id="JAV30718.1"/>
    </source>
</evidence>
<reference evidence="2" key="1">
    <citation type="submission" date="2017-01" db="EMBL/GenBank/DDBJ databases">
        <title>A deep insight into the sialotranscriptome of adult male and female Cluex tarsalis mosquitoes.</title>
        <authorList>
            <person name="Ribeiro J.M."/>
            <person name="Moreira F."/>
            <person name="Bernard K.A."/>
            <person name="Calvo E."/>
        </authorList>
    </citation>
    <scope>NUCLEOTIDE SEQUENCE</scope>
    <source>
        <strain evidence="2">Kern County</strain>
        <tissue evidence="2">Salivary glands</tissue>
    </source>
</reference>